<dbReference type="Proteomes" id="UP000585614">
    <property type="component" value="Unassembled WGS sequence"/>
</dbReference>
<dbReference type="EMBL" id="JACAGC010000003">
    <property type="protein sequence ID" value="KAF6376174.1"/>
    <property type="molecule type" value="Genomic_DNA"/>
</dbReference>
<reference evidence="1 2" key="1">
    <citation type="journal article" date="2020" name="Nature">
        <title>Six reference-quality genomes reveal evolution of bat adaptations.</title>
        <authorList>
            <person name="Jebb D."/>
            <person name="Huang Z."/>
            <person name="Pippel M."/>
            <person name="Hughes G.M."/>
            <person name="Lavrichenko K."/>
            <person name="Devanna P."/>
            <person name="Winkler S."/>
            <person name="Jermiin L.S."/>
            <person name="Skirmuntt E.C."/>
            <person name="Katzourakis A."/>
            <person name="Burkitt-Gray L."/>
            <person name="Ray D.A."/>
            <person name="Sullivan K.A.M."/>
            <person name="Roscito J.G."/>
            <person name="Kirilenko B.M."/>
            <person name="Davalos L.M."/>
            <person name="Corthals A.P."/>
            <person name="Power M.L."/>
            <person name="Jones G."/>
            <person name="Ransome R.D."/>
            <person name="Dechmann D.K.N."/>
            <person name="Locatelli A.G."/>
            <person name="Puechmaille S.J."/>
            <person name="Fedrigo O."/>
            <person name="Jarvis E.D."/>
            <person name="Hiller M."/>
            <person name="Vernes S.C."/>
            <person name="Myers E.W."/>
            <person name="Teeling E.C."/>
        </authorList>
    </citation>
    <scope>NUCLEOTIDE SEQUENCE [LARGE SCALE GENOMIC DNA]</scope>
    <source>
        <strain evidence="1">MRhiFer1</strain>
        <tissue evidence="1">Lung</tissue>
    </source>
</reference>
<evidence type="ECO:0000313" key="1">
    <source>
        <dbReference type="EMBL" id="KAF6376174.1"/>
    </source>
</evidence>
<organism evidence="1 2">
    <name type="scientific">Rhinolophus ferrumequinum</name>
    <name type="common">Greater horseshoe bat</name>
    <dbReference type="NCBI Taxonomy" id="59479"/>
    <lineage>
        <taxon>Eukaryota</taxon>
        <taxon>Metazoa</taxon>
        <taxon>Chordata</taxon>
        <taxon>Craniata</taxon>
        <taxon>Vertebrata</taxon>
        <taxon>Euteleostomi</taxon>
        <taxon>Mammalia</taxon>
        <taxon>Eutheria</taxon>
        <taxon>Laurasiatheria</taxon>
        <taxon>Chiroptera</taxon>
        <taxon>Yinpterochiroptera</taxon>
        <taxon>Rhinolophoidea</taxon>
        <taxon>Rhinolophidae</taxon>
        <taxon>Rhinolophinae</taxon>
        <taxon>Rhinolophus</taxon>
    </lineage>
</organism>
<gene>
    <name evidence="1" type="ORF">mRhiFer1_004759</name>
</gene>
<sequence length="72" mass="8448">MALSPRMLRSAKRETLMTCTVTFSHTNELVSKHKVLLSKPRTLDYAMESKMGIHFFFHQRCQNLFLTPETFL</sequence>
<protein>
    <submittedName>
        <fullName evidence="1">Coagulation factor XI</fullName>
    </submittedName>
</protein>
<accession>A0A7J7ZPT4</accession>
<proteinExistence type="predicted"/>
<comment type="caution">
    <text evidence="1">The sequence shown here is derived from an EMBL/GenBank/DDBJ whole genome shotgun (WGS) entry which is preliminary data.</text>
</comment>
<name>A0A7J7ZPT4_RHIFE</name>
<evidence type="ECO:0000313" key="2">
    <source>
        <dbReference type="Proteomes" id="UP000585614"/>
    </source>
</evidence>
<dbReference type="AlphaFoldDB" id="A0A7J7ZPT4"/>